<dbReference type="InterPro" id="IPR022036">
    <property type="entry name" value="DUF3605"/>
</dbReference>
<reference evidence="1" key="1">
    <citation type="submission" date="2022-11" db="EMBL/GenBank/DDBJ databases">
        <authorList>
            <person name="Petersen C."/>
        </authorList>
    </citation>
    <scope>NUCLEOTIDE SEQUENCE</scope>
    <source>
        <strain evidence="1">IBT 16849</strain>
    </source>
</reference>
<dbReference type="GO" id="GO:0006044">
    <property type="term" value="P:N-acetylglucosamine metabolic process"/>
    <property type="evidence" value="ECO:0007669"/>
    <property type="project" value="TreeGrafter"/>
</dbReference>
<dbReference type="Proteomes" id="UP001150879">
    <property type="component" value="Unassembled WGS sequence"/>
</dbReference>
<sequence length="254" mass="29927">MLHSRSLSTAPINPLEGKLTDADAALHFHDHNLSSESLPYWLINLPRSQWTAECPSFLRHQSPKNIKCLSTPDHLYTRQNWDQVKEITSTNRIDRFQRVPSELRKYLEYMAHIKAEYTSVVRFVVKERLGWGDGVEEIKARGSPFEYEEDIRILYNDWPYGVDKDIIHLVVWTKFQLEDDPTTDDLTPRARADIESYVQKTFSPVPREQVVWFKNWKSLKSVPGIEHFHVMLHRPDMEFVREITRGDVPLIERL</sequence>
<dbReference type="PANTHER" id="PTHR35020:SF4">
    <property type="entry name" value="N-ACETYLGLUCOSAMINE-INDUCED PROTEIN 1"/>
    <property type="match status" value="1"/>
</dbReference>
<comment type="caution">
    <text evidence="1">The sequence shown here is derived from an EMBL/GenBank/DDBJ whole genome shotgun (WGS) entry which is preliminary data.</text>
</comment>
<evidence type="ECO:0000313" key="2">
    <source>
        <dbReference type="Proteomes" id="UP001150879"/>
    </source>
</evidence>
<dbReference type="Pfam" id="PF12239">
    <property type="entry name" value="DUF3605"/>
    <property type="match status" value="1"/>
</dbReference>
<dbReference type="PANTHER" id="PTHR35020">
    <property type="entry name" value="N-ACETYLGLUCOSAMINE-INDUCED PROTEIN 1"/>
    <property type="match status" value="1"/>
</dbReference>
<organism evidence="1 2">
    <name type="scientific">Penicillium cf. griseofulvum</name>
    <dbReference type="NCBI Taxonomy" id="2972120"/>
    <lineage>
        <taxon>Eukaryota</taxon>
        <taxon>Fungi</taxon>
        <taxon>Dikarya</taxon>
        <taxon>Ascomycota</taxon>
        <taxon>Pezizomycotina</taxon>
        <taxon>Eurotiomycetes</taxon>
        <taxon>Eurotiomycetidae</taxon>
        <taxon>Eurotiales</taxon>
        <taxon>Aspergillaceae</taxon>
        <taxon>Penicillium</taxon>
    </lineage>
</organism>
<dbReference type="EMBL" id="JAPQKP010000006">
    <property type="protein sequence ID" value="KAJ5184965.1"/>
    <property type="molecule type" value="Genomic_DNA"/>
</dbReference>
<reference evidence="1" key="2">
    <citation type="journal article" date="2023" name="IMA Fungus">
        <title>Comparative genomic study of the Penicillium genus elucidates a diverse pangenome and 15 lateral gene transfer events.</title>
        <authorList>
            <person name="Petersen C."/>
            <person name="Sorensen T."/>
            <person name="Nielsen M.R."/>
            <person name="Sondergaard T.E."/>
            <person name="Sorensen J.L."/>
            <person name="Fitzpatrick D.A."/>
            <person name="Frisvad J.C."/>
            <person name="Nielsen K.L."/>
        </authorList>
    </citation>
    <scope>NUCLEOTIDE SEQUENCE</scope>
    <source>
        <strain evidence="1">IBT 16849</strain>
    </source>
</reference>
<evidence type="ECO:0000313" key="1">
    <source>
        <dbReference type="EMBL" id="KAJ5184965.1"/>
    </source>
</evidence>
<dbReference type="GO" id="GO:0005737">
    <property type="term" value="C:cytoplasm"/>
    <property type="evidence" value="ECO:0007669"/>
    <property type="project" value="TreeGrafter"/>
</dbReference>
<dbReference type="OrthoDB" id="10053431at2759"/>
<dbReference type="AlphaFoldDB" id="A0A9W9IY92"/>
<accession>A0A9W9IY92</accession>
<evidence type="ECO:0008006" key="3">
    <source>
        <dbReference type="Google" id="ProtNLM"/>
    </source>
</evidence>
<gene>
    <name evidence="1" type="ORF">N7472_009805</name>
</gene>
<protein>
    <recommendedName>
        <fullName evidence="3">N-acetylglucosamine-induced protein 1</fullName>
    </recommendedName>
</protein>
<keyword evidence="2" id="KW-1185">Reference proteome</keyword>
<name>A0A9W9IY92_9EURO</name>
<proteinExistence type="predicted"/>